<evidence type="ECO:0000313" key="2">
    <source>
        <dbReference type="EMBL" id="AHF08359.1"/>
    </source>
</evidence>
<evidence type="ECO:0008006" key="4">
    <source>
        <dbReference type="Google" id="ProtNLM"/>
    </source>
</evidence>
<dbReference type="STRING" id="871968.DESME_00580"/>
<keyword evidence="1" id="KW-0472">Membrane</keyword>
<evidence type="ECO:0000313" key="3">
    <source>
        <dbReference type="Proteomes" id="UP000010847"/>
    </source>
</evidence>
<gene>
    <name evidence="2" type="ORF">DESME_00580</name>
</gene>
<feature type="transmembrane region" description="Helical" evidence="1">
    <location>
        <begin position="21"/>
        <end position="40"/>
    </location>
</feature>
<name>W0EGN1_9FIRM</name>
<dbReference type="AlphaFoldDB" id="W0EGN1"/>
<dbReference type="HOGENOM" id="CLU_1223131_0_0_9"/>
<keyword evidence="1" id="KW-1133">Transmembrane helix</keyword>
<sequence length="226" mass="26205">MENTIMEEKNKGIKKKIFVKVLIGIIILIILGISGLNLFINRIISEADKNLNMDEFDKAMHYYQIALKYNIGKDQDIKSKIQLCNDLKGSLFAYNAGLDLLNKKDYVEAIRTFGYVNPQDEKRYNLAQAKIAESEELYVESKIESAKYYREHDNYVQAIKILKLILDDDPNNETAKSLITQYEADKDAYLKAKTAKYQAEEDARRKAALEKREAEIKAWQDSIKYR</sequence>
<dbReference type="Gene3D" id="1.25.40.10">
    <property type="entry name" value="Tetratricopeptide repeat domain"/>
    <property type="match status" value="1"/>
</dbReference>
<evidence type="ECO:0000256" key="1">
    <source>
        <dbReference type="SAM" id="Phobius"/>
    </source>
</evidence>
<accession>W0EGN1</accession>
<protein>
    <recommendedName>
        <fullName evidence="4">Tetratricopeptide repeat protein</fullName>
    </recommendedName>
</protein>
<organism evidence="2 3">
    <name type="scientific">Desulfitobacterium metallireducens DSM 15288</name>
    <dbReference type="NCBI Taxonomy" id="871968"/>
    <lineage>
        <taxon>Bacteria</taxon>
        <taxon>Bacillati</taxon>
        <taxon>Bacillota</taxon>
        <taxon>Clostridia</taxon>
        <taxon>Eubacteriales</taxon>
        <taxon>Desulfitobacteriaceae</taxon>
        <taxon>Desulfitobacterium</taxon>
    </lineage>
</organism>
<dbReference type="KEGG" id="dmt:DESME_00580"/>
<keyword evidence="3" id="KW-1185">Reference proteome</keyword>
<proteinExistence type="predicted"/>
<dbReference type="InterPro" id="IPR011990">
    <property type="entry name" value="TPR-like_helical_dom_sf"/>
</dbReference>
<reference evidence="2 3" key="1">
    <citation type="submission" date="2013-12" db="EMBL/GenBank/DDBJ databases">
        <authorList>
            <consortium name="DOE Joint Genome Institute"/>
            <person name="Smidt H."/>
            <person name="Huntemann M."/>
            <person name="Han J."/>
            <person name="Chen A."/>
            <person name="Kyrpides N."/>
            <person name="Mavromatis K."/>
            <person name="Markowitz V."/>
            <person name="Palaniappan K."/>
            <person name="Ivanova N."/>
            <person name="Schaumberg A."/>
            <person name="Pati A."/>
            <person name="Liolios K."/>
            <person name="Nordberg H.P."/>
            <person name="Cantor M.N."/>
            <person name="Hua S.X."/>
            <person name="Woyke T."/>
        </authorList>
    </citation>
    <scope>NUCLEOTIDE SEQUENCE [LARGE SCALE GENOMIC DNA]</scope>
    <source>
        <strain evidence="3">DSM 15288</strain>
    </source>
</reference>
<dbReference type="Proteomes" id="UP000010847">
    <property type="component" value="Chromosome"/>
</dbReference>
<keyword evidence="1" id="KW-0812">Transmembrane</keyword>
<dbReference type="EMBL" id="CP007032">
    <property type="protein sequence ID" value="AHF08359.1"/>
    <property type="molecule type" value="Genomic_DNA"/>
</dbReference>
<dbReference type="SUPFAM" id="SSF48452">
    <property type="entry name" value="TPR-like"/>
    <property type="match status" value="1"/>
</dbReference>